<keyword evidence="2" id="KW-1185">Reference proteome</keyword>
<reference evidence="1 2" key="1">
    <citation type="submission" date="2024-01" db="EMBL/GenBank/DDBJ databases">
        <title>The genomes of 5 underutilized Papilionoideae crops provide insights into root nodulation and disease resistanc.</title>
        <authorList>
            <person name="Jiang F."/>
        </authorList>
    </citation>
    <scope>NUCLEOTIDE SEQUENCE [LARGE SCALE GENOMIC DNA]</scope>
    <source>
        <strain evidence="1">LVBAO_FW01</strain>
        <tissue evidence="1">Leaves</tissue>
    </source>
</reference>
<dbReference type="AlphaFoldDB" id="A0AAN9JUZ2"/>
<proteinExistence type="predicted"/>
<comment type="caution">
    <text evidence="1">The sequence shown here is derived from an EMBL/GenBank/DDBJ whole genome shotgun (WGS) entry which is preliminary data.</text>
</comment>
<dbReference type="Proteomes" id="UP001367508">
    <property type="component" value="Unassembled WGS sequence"/>
</dbReference>
<organism evidence="1 2">
    <name type="scientific">Canavalia gladiata</name>
    <name type="common">Sword bean</name>
    <name type="synonym">Dolichos gladiatus</name>
    <dbReference type="NCBI Taxonomy" id="3824"/>
    <lineage>
        <taxon>Eukaryota</taxon>
        <taxon>Viridiplantae</taxon>
        <taxon>Streptophyta</taxon>
        <taxon>Embryophyta</taxon>
        <taxon>Tracheophyta</taxon>
        <taxon>Spermatophyta</taxon>
        <taxon>Magnoliopsida</taxon>
        <taxon>eudicotyledons</taxon>
        <taxon>Gunneridae</taxon>
        <taxon>Pentapetalae</taxon>
        <taxon>rosids</taxon>
        <taxon>fabids</taxon>
        <taxon>Fabales</taxon>
        <taxon>Fabaceae</taxon>
        <taxon>Papilionoideae</taxon>
        <taxon>50 kb inversion clade</taxon>
        <taxon>NPAAA clade</taxon>
        <taxon>indigoferoid/millettioid clade</taxon>
        <taxon>Phaseoleae</taxon>
        <taxon>Canavalia</taxon>
    </lineage>
</organism>
<accession>A0AAN9JUZ2</accession>
<sequence>MLFQLPQIFLSLYSSIAATLSAMIYWNRCFLYEFIGIDVFFMNYCYYHRGRSGSWEILESHVMMFSV</sequence>
<evidence type="ECO:0000313" key="2">
    <source>
        <dbReference type="Proteomes" id="UP001367508"/>
    </source>
</evidence>
<dbReference type="EMBL" id="JAYMYQ010000011">
    <property type="protein sequence ID" value="KAK7304516.1"/>
    <property type="molecule type" value="Genomic_DNA"/>
</dbReference>
<gene>
    <name evidence="1" type="ORF">VNO77_42397</name>
</gene>
<protein>
    <submittedName>
        <fullName evidence="1">Uncharacterized protein</fullName>
    </submittedName>
</protein>
<name>A0AAN9JUZ2_CANGL</name>
<evidence type="ECO:0000313" key="1">
    <source>
        <dbReference type="EMBL" id="KAK7304516.1"/>
    </source>
</evidence>